<keyword evidence="2" id="KW-0288">FMN</keyword>
<dbReference type="InterPro" id="IPR011251">
    <property type="entry name" value="Luciferase-like_dom"/>
</dbReference>
<sequence>MRRFRFGAVVREAGSGREWADLARRVEGAGFDVLLVPDHLVGDRFAPLPALTAAACATSRLRVGTLVLANDFRQPAVLAKELATLDVLSGGRLEIGLGTGWMAADYEAAGLALRPPGVRVDRLEEAIAVLKGLWSGEEFSFSGAHHTLRDMRLRPRPVQRPHPPLLLGAGGPRMVRLAARQADSVNLAMRVRADGRGPDPRDGGAGAFLAKLQSVREAAGNRYDRLELGTSVVEVGERGPAQAWSAADRPSLEGTPQVLLGTRRDIVDQLRHWRDEHDVSYFVVHHERDLDAFIPIVEELAAS</sequence>
<gene>
    <name evidence="6" type="ORF">GCM10012278_71720</name>
</gene>
<dbReference type="EMBL" id="BMNK01000017">
    <property type="protein sequence ID" value="GGP14745.1"/>
    <property type="molecule type" value="Genomic_DNA"/>
</dbReference>
<evidence type="ECO:0000313" key="7">
    <source>
        <dbReference type="Proteomes" id="UP000660745"/>
    </source>
</evidence>
<reference evidence="6" key="2">
    <citation type="submission" date="2020-09" db="EMBL/GenBank/DDBJ databases">
        <authorList>
            <person name="Sun Q."/>
            <person name="Zhou Y."/>
        </authorList>
    </citation>
    <scope>NUCLEOTIDE SEQUENCE</scope>
    <source>
        <strain evidence="6">CGMCC 4.7430</strain>
    </source>
</reference>
<evidence type="ECO:0000256" key="1">
    <source>
        <dbReference type="ARBA" id="ARBA00022630"/>
    </source>
</evidence>
<keyword evidence="1" id="KW-0285">Flavoprotein</keyword>
<keyword evidence="4" id="KW-0503">Monooxygenase</keyword>
<dbReference type="RefSeq" id="WP_225277982.1">
    <property type="nucleotide sequence ID" value="NZ_BMNK01000017.1"/>
</dbReference>
<evidence type="ECO:0000259" key="5">
    <source>
        <dbReference type="Pfam" id="PF00296"/>
    </source>
</evidence>
<dbReference type="PANTHER" id="PTHR42847">
    <property type="entry name" value="ALKANESULFONATE MONOOXYGENASE"/>
    <property type="match status" value="1"/>
</dbReference>
<dbReference type="GO" id="GO:0008726">
    <property type="term" value="F:alkanesulfonate monooxygenase activity"/>
    <property type="evidence" value="ECO:0007669"/>
    <property type="project" value="TreeGrafter"/>
</dbReference>
<reference evidence="6" key="1">
    <citation type="journal article" date="2014" name="Int. J. Syst. Evol. Microbiol.">
        <title>Complete genome sequence of Corynebacterium casei LMG S-19264T (=DSM 44701T), isolated from a smear-ripened cheese.</title>
        <authorList>
            <consortium name="US DOE Joint Genome Institute (JGI-PGF)"/>
            <person name="Walter F."/>
            <person name="Albersmeier A."/>
            <person name="Kalinowski J."/>
            <person name="Ruckert C."/>
        </authorList>
    </citation>
    <scope>NUCLEOTIDE SEQUENCE</scope>
    <source>
        <strain evidence="6">CGMCC 4.7430</strain>
    </source>
</reference>
<keyword evidence="3" id="KW-0560">Oxidoreductase</keyword>
<evidence type="ECO:0000256" key="3">
    <source>
        <dbReference type="ARBA" id="ARBA00023002"/>
    </source>
</evidence>
<dbReference type="Gene3D" id="3.20.20.30">
    <property type="entry name" value="Luciferase-like domain"/>
    <property type="match status" value="1"/>
</dbReference>
<keyword evidence="7" id="KW-1185">Reference proteome</keyword>
<dbReference type="InterPro" id="IPR036661">
    <property type="entry name" value="Luciferase-like_sf"/>
</dbReference>
<dbReference type="Proteomes" id="UP000660745">
    <property type="component" value="Unassembled WGS sequence"/>
</dbReference>
<dbReference type="PANTHER" id="PTHR42847:SF4">
    <property type="entry name" value="ALKANESULFONATE MONOOXYGENASE-RELATED"/>
    <property type="match status" value="1"/>
</dbReference>
<dbReference type="Pfam" id="PF00296">
    <property type="entry name" value="Bac_luciferase"/>
    <property type="match status" value="1"/>
</dbReference>
<dbReference type="InterPro" id="IPR019923">
    <property type="entry name" value="Lucif-like_OxRdtase_MSMEG_2516"/>
</dbReference>
<dbReference type="NCBIfam" id="TIGR03621">
    <property type="entry name" value="F420_MSMEG_2516"/>
    <property type="match status" value="1"/>
</dbReference>
<evidence type="ECO:0000256" key="4">
    <source>
        <dbReference type="ARBA" id="ARBA00023033"/>
    </source>
</evidence>
<feature type="domain" description="Luciferase-like" evidence="5">
    <location>
        <begin position="14"/>
        <end position="264"/>
    </location>
</feature>
<dbReference type="AlphaFoldDB" id="A0A918E9C0"/>
<comment type="caution">
    <text evidence="6">The sequence shown here is derived from an EMBL/GenBank/DDBJ whole genome shotgun (WGS) entry which is preliminary data.</text>
</comment>
<evidence type="ECO:0000313" key="6">
    <source>
        <dbReference type="EMBL" id="GGP14745.1"/>
    </source>
</evidence>
<organism evidence="6 7">
    <name type="scientific">Nonomuraea glycinis</name>
    <dbReference type="NCBI Taxonomy" id="2047744"/>
    <lineage>
        <taxon>Bacteria</taxon>
        <taxon>Bacillati</taxon>
        <taxon>Actinomycetota</taxon>
        <taxon>Actinomycetes</taxon>
        <taxon>Streptosporangiales</taxon>
        <taxon>Streptosporangiaceae</taxon>
        <taxon>Nonomuraea</taxon>
    </lineage>
</organism>
<protein>
    <submittedName>
        <fullName evidence="6">LLM class F420-dependent oxidoreductase</fullName>
    </submittedName>
</protein>
<dbReference type="InterPro" id="IPR050172">
    <property type="entry name" value="SsuD_RutA_monooxygenase"/>
</dbReference>
<evidence type="ECO:0000256" key="2">
    <source>
        <dbReference type="ARBA" id="ARBA00022643"/>
    </source>
</evidence>
<accession>A0A918E9C0</accession>
<dbReference type="GO" id="GO:0046306">
    <property type="term" value="P:alkanesulfonate catabolic process"/>
    <property type="evidence" value="ECO:0007669"/>
    <property type="project" value="TreeGrafter"/>
</dbReference>
<dbReference type="SUPFAM" id="SSF51679">
    <property type="entry name" value="Bacterial luciferase-like"/>
    <property type="match status" value="1"/>
</dbReference>
<proteinExistence type="predicted"/>
<name>A0A918E9C0_9ACTN</name>